<sequence length="163" mass="18616">MATSQYWKEGPIEWKTINIFSKRSRSLEIFIENETVHTLKLVEDYLDSGEIVEFTFKKVLIPESSWLTLVASKSHSIAPAVGGGLKYRLEGKDHILYIGFSSPFRGDPVSFVCLSNVEHPVKWAYDEAKDGSFKSSEFGERRITAEMVNARYCASKRIVFRLQ</sequence>
<dbReference type="Proteomes" id="UP001195483">
    <property type="component" value="Unassembled WGS sequence"/>
</dbReference>
<evidence type="ECO:0000313" key="1">
    <source>
        <dbReference type="EMBL" id="KAK3577156.1"/>
    </source>
</evidence>
<keyword evidence="2" id="KW-1185">Reference proteome</keyword>
<dbReference type="Gene3D" id="2.60.270.50">
    <property type="match status" value="1"/>
</dbReference>
<proteinExistence type="predicted"/>
<name>A0AAE0VGV4_9BIVA</name>
<comment type="caution">
    <text evidence="1">The sequence shown here is derived from an EMBL/GenBank/DDBJ whole genome shotgun (WGS) entry which is preliminary data.</text>
</comment>
<reference evidence="1" key="1">
    <citation type="journal article" date="2021" name="Genome Biol. Evol.">
        <title>A High-Quality Reference Genome for a Parasitic Bivalve with Doubly Uniparental Inheritance (Bivalvia: Unionida).</title>
        <authorList>
            <person name="Smith C.H."/>
        </authorList>
    </citation>
    <scope>NUCLEOTIDE SEQUENCE</scope>
    <source>
        <strain evidence="1">CHS0354</strain>
    </source>
</reference>
<accession>A0AAE0VGV4</accession>
<organism evidence="1 2">
    <name type="scientific">Potamilus streckersoni</name>
    <dbReference type="NCBI Taxonomy" id="2493646"/>
    <lineage>
        <taxon>Eukaryota</taxon>
        <taxon>Metazoa</taxon>
        <taxon>Spiralia</taxon>
        <taxon>Lophotrochozoa</taxon>
        <taxon>Mollusca</taxon>
        <taxon>Bivalvia</taxon>
        <taxon>Autobranchia</taxon>
        <taxon>Heteroconchia</taxon>
        <taxon>Palaeoheterodonta</taxon>
        <taxon>Unionida</taxon>
        <taxon>Unionoidea</taxon>
        <taxon>Unionidae</taxon>
        <taxon>Ambleminae</taxon>
        <taxon>Lampsilini</taxon>
        <taxon>Potamilus</taxon>
    </lineage>
</organism>
<reference evidence="1" key="2">
    <citation type="journal article" date="2021" name="Genome Biol. Evol.">
        <title>Developing a high-quality reference genome for a parasitic bivalve with doubly uniparental inheritance (Bivalvia: Unionida).</title>
        <authorList>
            <person name="Smith C.H."/>
        </authorList>
    </citation>
    <scope>NUCLEOTIDE SEQUENCE</scope>
    <source>
        <strain evidence="1">CHS0354</strain>
        <tissue evidence="1">Mantle</tissue>
    </source>
</reference>
<evidence type="ECO:0000313" key="2">
    <source>
        <dbReference type="Proteomes" id="UP001195483"/>
    </source>
</evidence>
<dbReference type="AlphaFoldDB" id="A0AAE0VGV4"/>
<gene>
    <name evidence="1" type="ORF">CHS0354_037492</name>
</gene>
<protein>
    <submittedName>
        <fullName evidence="1">Uncharacterized protein</fullName>
    </submittedName>
</protein>
<dbReference type="EMBL" id="JAEAOA010002192">
    <property type="protein sequence ID" value="KAK3577156.1"/>
    <property type="molecule type" value="Genomic_DNA"/>
</dbReference>
<reference evidence="1" key="3">
    <citation type="submission" date="2023-05" db="EMBL/GenBank/DDBJ databases">
        <authorList>
            <person name="Smith C.H."/>
        </authorList>
    </citation>
    <scope>NUCLEOTIDE SEQUENCE</scope>
    <source>
        <strain evidence="1">CHS0354</strain>
        <tissue evidence="1">Mantle</tissue>
    </source>
</reference>